<sequence length="442" mass="49600">MREGRVSHARPVRSRHAVSQEDELADVQPPFGFVVVGVEREGRDEDGEQVSRWHGEGERQGPSSSASCTMLALWAAFFGFFRRPIERPSLLRGLAADAAACLRAMTTATLVSLPPELLTAFVEEVAADQSNSSLRSLALVHSVLRPHCLRHLFRSVHLHREDWREGSGYAKPDRENRPRNQRTFSTFPLSPHITAHIRGLSIHVPDEGKDERALARILEAVLAHQTLQALSITGFTLVWDLHSSKLTAVLPAVMTMPSLRILHLINLRDLPLRPVYDAMRRVRCISFNHCAFGLLDEDEEEIDWDEEVRPEEADGDEPGEDPDEKNSPNLSSVAHLILNFAYEDRERLTASHPGCTLRIQCSNPENRARSTSMPHGSTAFRYRTMGCWLPSRGNVSASRAEGRGEIHRLPALDLSDLMPRFRTTIDKTKFRIHTRKSGASAC</sequence>
<evidence type="ECO:0008006" key="4">
    <source>
        <dbReference type="Google" id="ProtNLM"/>
    </source>
</evidence>
<feature type="region of interest" description="Disordered" evidence="1">
    <location>
        <begin position="308"/>
        <end position="329"/>
    </location>
</feature>
<feature type="region of interest" description="Disordered" evidence="1">
    <location>
        <begin position="1"/>
        <end position="25"/>
    </location>
</feature>
<feature type="compositionally biased region" description="Basic and acidic residues" evidence="1">
    <location>
        <begin position="42"/>
        <end position="59"/>
    </location>
</feature>
<accession>A0ABQ0LTT5</accession>
<keyword evidence="3" id="KW-1185">Reference proteome</keyword>
<evidence type="ECO:0000313" key="2">
    <source>
        <dbReference type="EMBL" id="GAT54528.1"/>
    </source>
</evidence>
<name>A0ABQ0LTT5_MYCCL</name>
<evidence type="ECO:0000256" key="1">
    <source>
        <dbReference type="SAM" id="MobiDB-lite"/>
    </source>
</evidence>
<proteinExistence type="predicted"/>
<organism evidence="2 3">
    <name type="scientific">Mycena chlorophos</name>
    <name type="common">Agaric fungus</name>
    <name type="synonym">Agaricus chlorophos</name>
    <dbReference type="NCBI Taxonomy" id="658473"/>
    <lineage>
        <taxon>Eukaryota</taxon>
        <taxon>Fungi</taxon>
        <taxon>Dikarya</taxon>
        <taxon>Basidiomycota</taxon>
        <taxon>Agaricomycotina</taxon>
        <taxon>Agaricomycetes</taxon>
        <taxon>Agaricomycetidae</taxon>
        <taxon>Agaricales</taxon>
        <taxon>Marasmiineae</taxon>
        <taxon>Mycenaceae</taxon>
        <taxon>Mycena</taxon>
    </lineage>
</organism>
<protein>
    <recommendedName>
        <fullName evidence="4">F-box domain-containing protein</fullName>
    </recommendedName>
</protein>
<reference evidence="2" key="1">
    <citation type="submission" date="2014-09" db="EMBL/GenBank/DDBJ databases">
        <title>Genome sequence of the luminous mushroom Mycena chlorophos for searching fungal bioluminescence genes.</title>
        <authorList>
            <person name="Tanaka Y."/>
            <person name="Kasuga D."/>
            <person name="Oba Y."/>
            <person name="Hase S."/>
            <person name="Sato K."/>
            <person name="Oba Y."/>
            <person name="Sakakibara Y."/>
        </authorList>
    </citation>
    <scope>NUCLEOTIDE SEQUENCE</scope>
</reference>
<gene>
    <name evidence="2" type="ORF">MCHLO_11375</name>
</gene>
<dbReference type="Proteomes" id="UP000815677">
    <property type="component" value="Unassembled WGS sequence"/>
</dbReference>
<feature type="region of interest" description="Disordered" evidence="1">
    <location>
        <begin position="42"/>
        <end position="64"/>
    </location>
</feature>
<evidence type="ECO:0000313" key="3">
    <source>
        <dbReference type="Proteomes" id="UP000815677"/>
    </source>
</evidence>
<dbReference type="EMBL" id="DF848688">
    <property type="protein sequence ID" value="GAT54528.1"/>
    <property type="molecule type" value="Genomic_DNA"/>
</dbReference>
<feature type="compositionally biased region" description="Acidic residues" evidence="1">
    <location>
        <begin position="308"/>
        <end position="323"/>
    </location>
</feature>
<feature type="compositionally biased region" description="Basic residues" evidence="1">
    <location>
        <begin position="7"/>
        <end position="16"/>
    </location>
</feature>